<reference evidence="4 5" key="1">
    <citation type="submission" date="2019-08" db="EMBL/GenBank/DDBJ databases">
        <title>In-depth cultivation of the pig gut microbiome towards novel bacterial diversity and tailored functional studies.</title>
        <authorList>
            <person name="Wylensek D."/>
            <person name="Hitch T.C.A."/>
            <person name="Clavel T."/>
        </authorList>
    </citation>
    <scope>NUCLEOTIDE SEQUENCE [LARGE SCALE GENOMIC DNA]</scope>
    <source>
        <strain evidence="4 5">Oil+RF-744-GAM-WT-6</strain>
    </source>
</reference>
<dbReference type="HAMAP" id="MF_00795">
    <property type="entry name" value="CutC"/>
    <property type="match status" value="1"/>
</dbReference>
<comment type="caution">
    <text evidence="4">The sequence shown here is derived from an EMBL/GenBank/DDBJ whole genome shotgun (WGS) entry which is preliminary data.</text>
</comment>
<dbReference type="Pfam" id="PF03932">
    <property type="entry name" value="CutC"/>
    <property type="match status" value="1"/>
</dbReference>
<keyword evidence="5" id="KW-1185">Reference proteome</keyword>
<feature type="compositionally biased region" description="Acidic residues" evidence="3">
    <location>
        <begin position="254"/>
        <end position="268"/>
    </location>
</feature>
<organism evidence="4 5">
    <name type="scientific">Stecheria intestinalis</name>
    <dbReference type="NCBI Taxonomy" id="2606630"/>
    <lineage>
        <taxon>Bacteria</taxon>
        <taxon>Bacillati</taxon>
        <taxon>Bacillota</taxon>
        <taxon>Erysipelotrichia</taxon>
        <taxon>Erysipelotrichales</taxon>
        <taxon>Erysipelotrichaceae</taxon>
        <taxon>Stecheria</taxon>
    </lineage>
</organism>
<evidence type="ECO:0000313" key="4">
    <source>
        <dbReference type="EMBL" id="MSS58068.1"/>
    </source>
</evidence>
<dbReference type="GO" id="GO:0005507">
    <property type="term" value="F:copper ion binding"/>
    <property type="evidence" value="ECO:0007669"/>
    <property type="project" value="TreeGrafter"/>
</dbReference>
<dbReference type="InterPro" id="IPR005627">
    <property type="entry name" value="CutC-like"/>
</dbReference>
<dbReference type="InterPro" id="IPR036822">
    <property type="entry name" value="CutC-like_dom_sf"/>
</dbReference>
<dbReference type="EMBL" id="VUMN01000006">
    <property type="protein sequence ID" value="MSS58068.1"/>
    <property type="molecule type" value="Genomic_DNA"/>
</dbReference>
<evidence type="ECO:0000256" key="3">
    <source>
        <dbReference type="SAM" id="MobiDB-lite"/>
    </source>
</evidence>
<feature type="region of interest" description="Disordered" evidence="3">
    <location>
        <begin position="232"/>
        <end position="268"/>
    </location>
</feature>
<dbReference type="RefSeq" id="WP_154503520.1">
    <property type="nucleotide sequence ID" value="NZ_VUMN01000006.1"/>
</dbReference>
<evidence type="ECO:0000256" key="1">
    <source>
        <dbReference type="ARBA" id="ARBA00007768"/>
    </source>
</evidence>
<sequence length="268" mass="30234">MFARWKVEICCGSLLDVMTASRFPIDRIELNSALELGGLTPTIAELRHARGCTDLPIMCMDRPRTAGFCYDSTELEVMSEDAEILLEHGADGIVFGALNPDHTVNEEFIRHMTRMIHEAGKTAVFHRAFDETRDPDEACRTLISCGVDRILTSGQEETVLKGGELVHHLIQTYGNEIEILPGCGINADNVQEVLQKTGSDQFHMTAKSMRMDTLPYAAVDAKNLNAVYQKLNSRREQKHPSLTGEDQAMLENDRYEEEEEPYDDEERR</sequence>
<evidence type="ECO:0000313" key="5">
    <source>
        <dbReference type="Proteomes" id="UP000461880"/>
    </source>
</evidence>
<keyword evidence="2" id="KW-0963">Cytoplasm</keyword>
<comment type="subcellular location">
    <subcellularLocation>
        <location evidence="2">Cytoplasm</location>
    </subcellularLocation>
</comment>
<dbReference type="Proteomes" id="UP000461880">
    <property type="component" value="Unassembled WGS sequence"/>
</dbReference>
<evidence type="ECO:0000256" key="2">
    <source>
        <dbReference type="HAMAP-Rule" id="MF_00795"/>
    </source>
</evidence>
<dbReference type="Gene3D" id="3.20.20.380">
    <property type="entry name" value="Copper homeostasis (CutC) domain"/>
    <property type="match status" value="1"/>
</dbReference>
<comment type="similarity">
    <text evidence="1 2">Belongs to the CutC family.</text>
</comment>
<dbReference type="SUPFAM" id="SSF110395">
    <property type="entry name" value="CutC-like"/>
    <property type="match status" value="1"/>
</dbReference>
<dbReference type="PANTHER" id="PTHR12598:SF0">
    <property type="entry name" value="COPPER HOMEOSTASIS PROTEIN CUTC HOMOLOG"/>
    <property type="match status" value="1"/>
</dbReference>
<protein>
    <recommendedName>
        <fullName evidence="2">PF03932 family protein CutC</fullName>
    </recommendedName>
</protein>
<dbReference type="CDD" id="cd00945">
    <property type="entry name" value="Aldolase_Class_I"/>
    <property type="match status" value="1"/>
</dbReference>
<name>A0A7X2TFT6_9FIRM</name>
<dbReference type="PANTHER" id="PTHR12598">
    <property type="entry name" value="COPPER HOMEOSTASIS PROTEIN CUTC"/>
    <property type="match status" value="1"/>
</dbReference>
<accession>A0A7X2TFT6</accession>
<dbReference type="AlphaFoldDB" id="A0A7X2TFT6"/>
<gene>
    <name evidence="2" type="primary">cutC</name>
    <name evidence="4" type="ORF">FYJ51_04030</name>
</gene>
<dbReference type="GO" id="GO:0005737">
    <property type="term" value="C:cytoplasm"/>
    <property type="evidence" value="ECO:0007669"/>
    <property type="project" value="UniProtKB-SubCell"/>
</dbReference>
<proteinExistence type="inferred from homology"/>
<comment type="caution">
    <text evidence="2">Once thought to be involved in copper homeostasis, experiments in E.coli have shown this is not the case.</text>
</comment>